<dbReference type="Pfam" id="PF08501">
    <property type="entry name" value="Shikimate_dh_N"/>
    <property type="match status" value="1"/>
</dbReference>
<dbReference type="InterPro" id="IPR013708">
    <property type="entry name" value="Shikimate_DH-bd_N"/>
</dbReference>
<keyword evidence="3 8" id="KW-0028">Amino-acid biosynthesis</keyword>
<dbReference type="InterPro" id="IPR006151">
    <property type="entry name" value="Shikm_DH/Glu-tRNA_Rdtase"/>
</dbReference>
<feature type="binding site" evidence="8">
    <location>
        <begin position="15"/>
        <end position="17"/>
    </location>
    <ligand>
        <name>shikimate</name>
        <dbReference type="ChEBI" id="CHEBI:36208"/>
    </ligand>
</feature>
<dbReference type="EC" id="1.1.1.25" evidence="2 8"/>
<feature type="domain" description="Quinate/shikimate 5-dehydrogenase/glutamyl-tRNA reductase" evidence="9">
    <location>
        <begin position="117"/>
        <end position="191"/>
    </location>
</feature>
<comment type="caution">
    <text evidence="8">Lacks conserved residue(s) required for the propagation of feature annotation.</text>
</comment>
<dbReference type="Proteomes" id="UP001164794">
    <property type="component" value="Chromosome"/>
</dbReference>
<dbReference type="InterPro" id="IPR046346">
    <property type="entry name" value="Aminoacid_DH-like_N_sf"/>
</dbReference>
<dbReference type="NCBIfam" id="TIGR00507">
    <property type="entry name" value="aroE"/>
    <property type="match status" value="1"/>
</dbReference>
<keyword evidence="14" id="KW-1185">Reference proteome</keyword>
<name>A0A9E9NTD4_9BURK</name>
<dbReference type="InterPro" id="IPR036291">
    <property type="entry name" value="NAD(P)-bd_dom_sf"/>
</dbReference>
<comment type="subunit">
    <text evidence="8">Homodimer.</text>
</comment>
<comment type="function">
    <text evidence="8">Involved in the biosynthesis of the chorismate, which leads to the biosynthesis of aromatic amino acids. Catalyzes the reversible NADPH linked reduction of 3-dehydroshikimate (DHSA) to yield shikimate (SA).</text>
</comment>
<dbReference type="GO" id="GO:0009423">
    <property type="term" value="P:chorismate biosynthetic process"/>
    <property type="evidence" value="ECO:0007669"/>
    <property type="project" value="UniProtKB-UniRule"/>
</dbReference>
<dbReference type="GO" id="GO:0019632">
    <property type="term" value="P:shikimate metabolic process"/>
    <property type="evidence" value="ECO:0007669"/>
    <property type="project" value="InterPro"/>
</dbReference>
<evidence type="ECO:0000313" key="14">
    <source>
        <dbReference type="Proteomes" id="UP001164794"/>
    </source>
</evidence>
<feature type="binding site" evidence="8">
    <location>
        <position position="214"/>
    </location>
    <ligand>
        <name>NADP(+)</name>
        <dbReference type="ChEBI" id="CHEBI:58349"/>
    </ligand>
</feature>
<dbReference type="EMBL" id="CP098251">
    <property type="protein sequence ID" value="WAV91678.1"/>
    <property type="molecule type" value="Genomic_DNA"/>
</dbReference>
<evidence type="ECO:0000256" key="8">
    <source>
        <dbReference type="HAMAP-Rule" id="MF_00222"/>
    </source>
</evidence>
<feature type="domain" description="Shikimate dehydrogenase substrate binding N-terminal" evidence="10">
    <location>
        <begin position="7"/>
        <end position="89"/>
    </location>
</feature>
<keyword evidence="4 8" id="KW-0521">NADP</keyword>
<dbReference type="Proteomes" id="UP001164819">
    <property type="component" value="Chromosome"/>
</dbReference>
<feature type="binding site" evidence="8">
    <location>
        <position position="216"/>
    </location>
    <ligand>
        <name>shikimate</name>
        <dbReference type="ChEBI" id="CHEBI:36208"/>
    </ligand>
</feature>
<dbReference type="GO" id="GO:0004764">
    <property type="term" value="F:shikimate 3-dehydrogenase (NADP+) activity"/>
    <property type="evidence" value="ECO:0007669"/>
    <property type="project" value="UniProtKB-UniRule"/>
</dbReference>
<dbReference type="NCBIfam" id="NF001310">
    <property type="entry name" value="PRK00258.1-2"/>
    <property type="match status" value="1"/>
</dbReference>
<dbReference type="PANTHER" id="PTHR21089">
    <property type="entry name" value="SHIKIMATE DEHYDROGENASE"/>
    <property type="match status" value="1"/>
</dbReference>
<evidence type="ECO:0000256" key="5">
    <source>
        <dbReference type="ARBA" id="ARBA00023002"/>
    </source>
</evidence>
<accession>A0A9E9NTD4</accession>
<feature type="binding site" evidence="8">
    <location>
        <position position="102"/>
    </location>
    <ligand>
        <name>shikimate</name>
        <dbReference type="ChEBI" id="CHEBI:36208"/>
    </ligand>
</feature>
<dbReference type="GO" id="GO:0009073">
    <property type="term" value="P:aromatic amino acid family biosynthetic process"/>
    <property type="evidence" value="ECO:0007669"/>
    <property type="project" value="UniProtKB-KW"/>
</dbReference>
<feature type="binding site" evidence="8">
    <location>
        <position position="244"/>
    </location>
    <ligand>
        <name>shikimate</name>
        <dbReference type="ChEBI" id="CHEBI:36208"/>
    </ligand>
</feature>
<evidence type="ECO:0000259" key="10">
    <source>
        <dbReference type="Pfam" id="PF08501"/>
    </source>
</evidence>
<dbReference type="CDD" id="cd01065">
    <property type="entry name" value="NAD_bind_Shikimate_DH"/>
    <property type="match status" value="1"/>
</dbReference>
<dbReference type="GO" id="GO:0008652">
    <property type="term" value="P:amino acid biosynthetic process"/>
    <property type="evidence" value="ECO:0007669"/>
    <property type="project" value="UniProtKB-KW"/>
</dbReference>
<comment type="catalytic activity">
    <reaction evidence="7 8">
        <text>shikimate + NADP(+) = 3-dehydroshikimate + NADPH + H(+)</text>
        <dbReference type="Rhea" id="RHEA:17737"/>
        <dbReference type="ChEBI" id="CHEBI:15378"/>
        <dbReference type="ChEBI" id="CHEBI:16630"/>
        <dbReference type="ChEBI" id="CHEBI:36208"/>
        <dbReference type="ChEBI" id="CHEBI:57783"/>
        <dbReference type="ChEBI" id="CHEBI:58349"/>
        <dbReference type="EC" id="1.1.1.25"/>
    </reaction>
</comment>
<organism evidence="12">
    <name type="scientific">Oxalobacter aliiformigenes</name>
    <dbReference type="NCBI Taxonomy" id="2946593"/>
    <lineage>
        <taxon>Bacteria</taxon>
        <taxon>Pseudomonadati</taxon>
        <taxon>Pseudomonadota</taxon>
        <taxon>Betaproteobacteria</taxon>
        <taxon>Burkholderiales</taxon>
        <taxon>Oxalobacteraceae</taxon>
        <taxon>Oxalobacter</taxon>
    </lineage>
</organism>
<dbReference type="HAMAP" id="MF_00222">
    <property type="entry name" value="Shikimate_DH_AroE"/>
    <property type="match status" value="1"/>
</dbReference>
<evidence type="ECO:0000256" key="2">
    <source>
        <dbReference type="ARBA" id="ARBA00012962"/>
    </source>
</evidence>
<gene>
    <name evidence="8 12" type="primary">aroE</name>
    <name evidence="13" type="ORF">NB645_01565</name>
    <name evidence="12" type="ORF">NB646_02680</name>
</gene>
<feature type="active site" description="Proton acceptor" evidence="8">
    <location>
        <position position="66"/>
    </location>
</feature>
<dbReference type="Pfam" id="PF01488">
    <property type="entry name" value="Shikimate_DH"/>
    <property type="match status" value="1"/>
</dbReference>
<evidence type="ECO:0000313" key="12">
    <source>
        <dbReference type="EMBL" id="WAV91678.1"/>
    </source>
</evidence>
<evidence type="ECO:0000256" key="4">
    <source>
        <dbReference type="ARBA" id="ARBA00022857"/>
    </source>
</evidence>
<dbReference type="GO" id="GO:0005829">
    <property type="term" value="C:cytosol"/>
    <property type="evidence" value="ECO:0007669"/>
    <property type="project" value="TreeGrafter"/>
</dbReference>
<dbReference type="FunFam" id="3.40.50.10860:FF:000006">
    <property type="entry name" value="Shikimate dehydrogenase (NADP(+))"/>
    <property type="match status" value="1"/>
</dbReference>
<dbReference type="Gene3D" id="3.40.50.10860">
    <property type="entry name" value="Leucine Dehydrogenase, chain A, domain 1"/>
    <property type="match status" value="1"/>
</dbReference>
<sequence length="268" mass="29191">MSDRYAVVGNPIEHSKSPEIHTLFAQQTGQNILYSRMLAPLDDFRSTVFQFASHGGKGLNVTVPFKFEAFALSSRLTSRAKMAGAVNTLHFDEGSICGDNTDGAGLVADITKNVGIALRDSRILLLGAGGAAFGVMLPLLEQKPEYLLVANRNEDKAKEMICRFSGFGRVETSSYQDLSGDFDIVINATSAGLQGGMPPVPPTVFGKKTLALDMVYSDKPTPFMSFAGRQGAKVRDGFGMLVEQAAESFFVWRNIRPDTRPVFEYFGR</sequence>
<reference evidence="12" key="2">
    <citation type="journal article" date="2022" name="Front. Microbiol.">
        <title>New perspectives on an old grouping: The genomic and phenotypic variability of Oxalobacter formigenes and the implications for calcium oxalate stone prevention.</title>
        <authorList>
            <person name="Chmiel J.A."/>
            <person name="Carr C."/>
            <person name="Stuivenberg G.A."/>
            <person name="Venema R."/>
            <person name="Chanyi R.M."/>
            <person name="Al K.F."/>
            <person name="Giguere D."/>
            <person name="Say H."/>
            <person name="Akouris P.P."/>
            <person name="Dominguez Romero S.A."/>
            <person name="Kwong A."/>
            <person name="Tai V."/>
            <person name="Koval S.F."/>
            <person name="Razvi H."/>
            <person name="Bjazevic J."/>
            <person name="Burton J.P."/>
        </authorList>
    </citation>
    <scope>NUCLEOTIDE SEQUENCE</scope>
    <source>
        <strain evidence="12">OxK</strain>
    </source>
</reference>
<evidence type="ECO:0000256" key="7">
    <source>
        <dbReference type="ARBA" id="ARBA00049442"/>
    </source>
</evidence>
<dbReference type="Gene3D" id="3.40.50.720">
    <property type="entry name" value="NAD(P)-binding Rossmann-like Domain"/>
    <property type="match status" value="1"/>
</dbReference>
<dbReference type="InterPro" id="IPR041121">
    <property type="entry name" value="SDH_C"/>
</dbReference>
<dbReference type="SUPFAM" id="SSF53223">
    <property type="entry name" value="Aminoacid dehydrogenase-like, N-terminal domain"/>
    <property type="match status" value="1"/>
</dbReference>
<dbReference type="Pfam" id="PF18317">
    <property type="entry name" value="SDH_C"/>
    <property type="match status" value="1"/>
</dbReference>
<feature type="binding site" evidence="8">
    <location>
        <position position="62"/>
    </location>
    <ligand>
        <name>shikimate</name>
        <dbReference type="ChEBI" id="CHEBI:36208"/>
    </ligand>
</feature>
<dbReference type="InterPro" id="IPR022893">
    <property type="entry name" value="Shikimate_DH_fam"/>
</dbReference>
<evidence type="ECO:0000259" key="9">
    <source>
        <dbReference type="Pfam" id="PF01488"/>
    </source>
</evidence>
<dbReference type="GO" id="GO:0050661">
    <property type="term" value="F:NADP binding"/>
    <property type="evidence" value="ECO:0007669"/>
    <property type="project" value="InterPro"/>
</dbReference>
<protein>
    <recommendedName>
        <fullName evidence="2 8">Shikimate dehydrogenase (NADP(+))</fullName>
        <shortName evidence="8">SDH</shortName>
        <ecNumber evidence="2 8">1.1.1.25</ecNumber>
    </recommendedName>
</protein>
<feature type="binding site" evidence="8">
    <location>
        <position position="237"/>
    </location>
    <ligand>
        <name>NADP(+)</name>
        <dbReference type="ChEBI" id="CHEBI:58349"/>
    </ligand>
</feature>
<evidence type="ECO:0000256" key="6">
    <source>
        <dbReference type="ARBA" id="ARBA00023141"/>
    </source>
</evidence>
<evidence type="ECO:0000259" key="11">
    <source>
        <dbReference type="Pfam" id="PF18317"/>
    </source>
</evidence>
<proteinExistence type="inferred from homology"/>
<evidence type="ECO:0000256" key="3">
    <source>
        <dbReference type="ARBA" id="ARBA00022605"/>
    </source>
</evidence>
<feature type="domain" description="SDH C-terminal" evidence="11">
    <location>
        <begin position="237"/>
        <end position="261"/>
    </location>
</feature>
<keyword evidence="5 8" id="KW-0560">Oxidoreductase</keyword>
<dbReference type="SUPFAM" id="SSF51735">
    <property type="entry name" value="NAD(P)-binding Rossmann-fold domains"/>
    <property type="match status" value="1"/>
</dbReference>
<dbReference type="RefSeq" id="WP_269264937.1">
    <property type="nucleotide sequence ID" value="NZ_CP098248.1"/>
</dbReference>
<feature type="binding site" evidence="8">
    <location>
        <position position="87"/>
    </location>
    <ligand>
        <name>shikimate</name>
        <dbReference type="ChEBI" id="CHEBI:36208"/>
    </ligand>
</feature>
<keyword evidence="6 8" id="KW-0057">Aromatic amino acid biosynthesis</keyword>
<reference evidence="13" key="1">
    <citation type="journal article" date="2022" name="Front. Microbiol.">
        <title>New perspectives on an old grouping: The genomic and phenotypic variability of Oxalobacter formigenes and the implications for calcium oxalate stone prevention.</title>
        <authorList>
            <person name="Chmiel J.A."/>
            <person name="Carr C."/>
            <person name="Stuivenberg G.A."/>
            <person name="Venema R."/>
            <person name="Chanyi R.M."/>
            <person name="Al K.F."/>
            <person name="Giguere D."/>
            <person name="Say H."/>
            <person name="Akouris P.P."/>
            <person name="Dominguez Romero S.A."/>
            <person name="Kwong A."/>
            <person name="Tai V."/>
            <person name="Koval S.F."/>
            <person name="Razvi H."/>
            <person name="Bjazevic J."/>
            <person name="Burton J.P."/>
        </authorList>
    </citation>
    <scope>NUCLEOTIDE SEQUENCE</scope>
    <source>
        <strain evidence="13">HOxNP-1</strain>
    </source>
</reference>
<dbReference type="AlphaFoldDB" id="A0A9E9NTD4"/>
<evidence type="ECO:0000256" key="1">
    <source>
        <dbReference type="ARBA" id="ARBA00004871"/>
    </source>
</evidence>
<evidence type="ECO:0000313" key="13">
    <source>
        <dbReference type="EMBL" id="WAV97464.1"/>
    </source>
</evidence>
<feature type="binding site" evidence="8">
    <location>
        <begin position="127"/>
        <end position="131"/>
    </location>
    <ligand>
        <name>NADP(+)</name>
        <dbReference type="ChEBI" id="CHEBI:58349"/>
    </ligand>
</feature>
<dbReference type="EMBL" id="CP098248">
    <property type="protein sequence ID" value="WAV97464.1"/>
    <property type="molecule type" value="Genomic_DNA"/>
</dbReference>
<dbReference type="InterPro" id="IPR011342">
    <property type="entry name" value="Shikimate_DH"/>
</dbReference>
<dbReference type="PANTHER" id="PTHR21089:SF1">
    <property type="entry name" value="BIFUNCTIONAL 3-DEHYDROQUINATE DEHYDRATASE_SHIKIMATE DEHYDROGENASE, CHLOROPLASTIC"/>
    <property type="match status" value="1"/>
</dbReference>
<comment type="similarity">
    <text evidence="8">Belongs to the shikimate dehydrogenase family.</text>
</comment>
<comment type="pathway">
    <text evidence="1 8">Metabolic intermediate biosynthesis; chorismate biosynthesis; chorismate from D-erythrose 4-phosphate and phosphoenolpyruvate: step 4/7.</text>
</comment>